<dbReference type="Proteomes" id="UP000610594">
    <property type="component" value="Unassembled WGS sequence"/>
</dbReference>
<comment type="caution">
    <text evidence="1">The sequence shown here is derived from an EMBL/GenBank/DDBJ whole genome shotgun (WGS) entry which is preliminary data.</text>
</comment>
<proteinExistence type="predicted"/>
<name>A0ABX0MQ26_9BURK</name>
<dbReference type="RefSeq" id="WP_167236764.1">
    <property type="nucleotide sequence ID" value="NZ_WHJF01000020.1"/>
</dbReference>
<evidence type="ECO:0000313" key="2">
    <source>
        <dbReference type="Proteomes" id="UP000610594"/>
    </source>
</evidence>
<gene>
    <name evidence="1" type="ORF">F1735_09770</name>
</gene>
<reference evidence="1 2" key="1">
    <citation type="submission" date="2019-10" db="EMBL/GenBank/DDBJ databases">
        <title>Taxonomy of Antarctic Massilia spp.: description of Massilia rubra sp. nov., Massilia aquatica sp. nov., Massilia mucilaginosa sp. nov., Massilia frigida sp. nov. isolated from streams, lakes and regoliths.</title>
        <authorList>
            <person name="Holochova P."/>
            <person name="Sedlacek I."/>
            <person name="Kralova S."/>
            <person name="Maslanova I."/>
            <person name="Busse H.-J."/>
            <person name="Stankova E."/>
            <person name="Vrbovska V."/>
            <person name="Kovarovic V."/>
            <person name="Bartak M."/>
            <person name="Svec P."/>
            <person name="Pantucek R."/>
        </authorList>
    </citation>
    <scope>NUCLEOTIDE SEQUENCE [LARGE SCALE GENOMIC DNA]</scope>
    <source>
        <strain evidence="1 2">CCM 8694</strain>
    </source>
</reference>
<sequence length="135" mass="15453">MTEDSTPPALKPIRVATLPPIQRSTVEQEHFENVLRLLDGWAAWIRTDEPIAEGAPRQCLGAPDAGIRSFEDLEIEVNKRLVREVHTAVRELQVIEREAVMTHYGLKTRGVWRADFSTVFDQAIYSLFALPKDRW</sequence>
<protein>
    <submittedName>
        <fullName evidence="1">Uncharacterized protein</fullName>
    </submittedName>
</protein>
<dbReference type="EMBL" id="WHJF01000020">
    <property type="protein sequence ID" value="NHZ62593.1"/>
    <property type="molecule type" value="Genomic_DNA"/>
</dbReference>
<organism evidence="1 2">
    <name type="scientific">Massilia genomosp. 1</name>
    <dbReference type="NCBI Taxonomy" id="2609280"/>
    <lineage>
        <taxon>Bacteria</taxon>
        <taxon>Pseudomonadati</taxon>
        <taxon>Pseudomonadota</taxon>
        <taxon>Betaproteobacteria</taxon>
        <taxon>Burkholderiales</taxon>
        <taxon>Oxalobacteraceae</taxon>
        <taxon>Telluria group</taxon>
        <taxon>Massilia</taxon>
    </lineage>
</organism>
<accession>A0ABX0MQ26</accession>
<keyword evidence="2" id="KW-1185">Reference proteome</keyword>
<evidence type="ECO:0000313" key="1">
    <source>
        <dbReference type="EMBL" id="NHZ62593.1"/>
    </source>
</evidence>